<dbReference type="CDD" id="cd01949">
    <property type="entry name" value="GGDEF"/>
    <property type="match status" value="1"/>
</dbReference>
<evidence type="ECO:0000259" key="3">
    <source>
        <dbReference type="PROSITE" id="PS50112"/>
    </source>
</evidence>
<keyword evidence="2" id="KW-0812">Transmembrane</keyword>
<dbReference type="Pfam" id="PF00990">
    <property type="entry name" value="GGDEF"/>
    <property type="match status" value="1"/>
</dbReference>
<dbReference type="OrthoDB" id="9813903at2"/>
<gene>
    <name evidence="7" type="ORF">SMCB_2195</name>
</gene>
<dbReference type="CDD" id="cd01948">
    <property type="entry name" value="EAL"/>
    <property type="match status" value="1"/>
</dbReference>
<dbReference type="SUPFAM" id="SSF141868">
    <property type="entry name" value="EAL domain-like"/>
    <property type="match status" value="1"/>
</dbReference>
<name>A0A060NY28_9BURK</name>
<protein>
    <submittedName>
        <fullName evidence="7">EAL domain protein</fullName>
    </submittedName>
</protein>
<dbReference type="SMART" id="SM00052">
    <property type="entry name" value="EAL"/>
    <property type="match status" value="1"/>
</dbReference>
<dbReference type="HOGENOM" id="CLU_000445_70_44_4"/>
<dbReference type="InterPro" id="IPR001633">
    <property type="entry name" value="EAL_dom"/>
</dbReference>
<evidence type="ECO:0000313" key="8">
    <source>
        <dbReference type="Proteomes" id="UP000066014"/>
    </source>
</evidence>
<evidence type="ECO:0000259" key="6">
    <source>
        <dbReference type="PROSITE" id="PS50887"/>
    </source>
</evidence>
<dbReference type="Gene3D" id="3.30.450.20">
    <property type="entry name" value="PAS domain"/>
    <property type="match status" value="2"/>
</dbReference>
<feature type="domain" description="PAC" evidence="4">
    <location>
        <begin position="439"/>
        <end position="491"/>
    </location>
</feature>
<organism evidence="7 8">
    <name type="scientific">Serpentinimonas maccroryi</name>
    <dbReference type="NCBI Taxonomy" id="1458426"/>
    <lineage>
        <taxon>Bacteria</taxon>
        <taxon>Pseudomonadati</taxon>
        <taxon>Pseudomonadota</taxon>
        <taxon>Betaproteobacteria</taxon>
        <taxon>Burkholderiales</taxon>
        <taxon>Comamonadaceae</taxon>
        <taxon>Serpentinimonas</taxon>
    </lineage>
</organism>
<dbReference type="PROSITE" id="PS50112">
    <property type="entry name" value="PAS"/>
    <property type="match status" value="2"/>
</dbReference>
<dbReference type="PANTHER" id="PTHR44757:SF2">
    <property type="entry name" value="BIOFILM ARCHITECTURE MAINTENANCE PROTEIN MBAA"/>
    <property type="match status" value="1"/>
</dbReference>
<dbReference type="InterPro" id="IPR029787">
    <property type="entry name" value="Nucleotide_cyclase"/>
</dbReference>
<dbReference type="Proteomes" id="UP000066014">
    <property type="component" value="Chromosome"/>
</dbReference>
<feature type="domain" description="EAL" evidence="5">
    <location>
        <begin position="793"/>
        <end position="1045"/>
    </location>
</feature>
<dbReference type="InterPro" id="IPR000014">
    <property type="entry name" value="PAS"/>
</dbReference>
<evidence type="ECO:0000259" key="5">
    <source>
        <dbReference type="PROSITE" id="PS50883"/>
    </source>
</evidence>
<evidence type="ECO:0000256" key="2">
    <source>
        <dbReference type="SAM" id="Phobius"/>
    </source>
</evidence>
<dbReference type="SUPFAM" id="SSF55073">
    <property type="entry name" value="Nucleotide cyclase"/>
    <property type="match status" value="1"/>
</dbReference>
<dbReference type="InterPro" id="IPR000160">
    <property type="entry name" value="GGDEF_dom"/>
</dbReference>
<dbReference type="SUPFAM" id="SSF55785">
    <property type="entry name" value="PYP-like sensor domain (PAS domain)"/>
    <property type="match status" value="2"/>
</dbReference>
<feature type="region of interest" description="Disordered" evidence="1">
    <location>
        <begin position="1"/>
        <end position="21"/>
    </location>
</feature>
<keyword evidence="2" id="KW-1133">Transmembrane helix</keyword>
<dbReference type="PANTHER" id="PTHR44757">
    <property type="entry name" value="DIGUANYLATE CYCLASE DGCP"/>
    <property type="match status" value="1"/>
</dbReference>
<dbReference type="InterPro" id="IPR035965">
    <property type="entry name" value="PAS-like_dom_sf"/>
</dbReference>
<dbReference type="Pfam" id="PF13426">
    <property type="entry name" value="PAS_9"/>
    <property type="match status" value="2"/>
</dbReference>
<dbReference type="SMART" id="SM00091">
    <property type="entry name" value="PAS"/>
    <property type="match status" value="2"/>
</dbReference>
<feature type="compositionally biased region" description="Low complexity" evidence="1">
    <location>
        <begin position="9"/>
        <end position="21"/>
    </location>
</feature>
<dbReference type="NCBIfam" id="TIGR00229">
    <property type="entry name" value="sensory_box"/>
    <property type="match status" value="2"/>
</dbReference>
<dbReference type="PROSITE" id="PS50883">
    <property type="entry name" value="EAL"/>
    <property type="match status" value="1"/>
</dbReference>
<feature type="transmembrane region" description="Helical" evidence="2">
    <location>
        <begin position="311"/>
        <end position="334"/>
    </location>
</feature>
<feature type="transmembrane region" description="Helical" evidence="2">
    <location>
        <begin position="31"/>
        <end position="53"/>
    </location>
</feature>
<dbReference type="Gene3D" id="3.30.70.270">
    <property type="match status" value="1"/>
</dbReference>
<dbReference type="KEGG" id="cbab:SMCB_2195"/>
<dbReference type="CDD" id="cd00130">
    <property type="entry name" value="PAS"/>
    <property type="match status" value="2"/>
</dbReference>
<dbReference type="AlphaFoldDB" id="A0A060NY28"/>
<dbReference type="InterPro" id="IPR001610">
    <property type="entry name" value="PAC"/>
</dbReference>
<dbReference type="SMART" id="SM00267">
    <property type="entry name" value="GGDEF"/>
    <property type="match status" value="1"/>
</dbReference>
<dbReference type="InterPro" id="IPR000700">
    <property type="entry name" value="PAS-assoc_C"/>
</dbReference>
<dbReference type="Gene3D" id="3.20.20.450">
    <property type="entry name" value="EAL domain"/>
    <property type="match status" value="1"/>
</dbReference>
<keyword evidence="8" id="KW-1185">Reference proteome</keyword>
<dbReference type="Pfam" id="PF00563">
    <property type="entry name" value="EAL"/>
    <property type="match status" value="1"/>
</dbReference>
<proteinExistence type="predicted"/>
<keyword evidence="2" id="KW-0472">Membrane</keyword>
<dbReference type="PROSITE" id="PS50887">
    <property type="entry name" value="GGDEF"/>
    <property type="match status" value="1"/>
</dbReference>
<accession>A0A060NY28</accession>
<dbReference type="RefSeq" id="WP_052468509.1">
    <property type="nucleotide sequence ID" value="NZ_AP014569.1"/>
</dbReference>
<sequence length="1057" mass="116602">MNPAPAQPEKPAHPAHPAGPLPNGVPTGLPWLAIALISAAVIGASLAAGWYALQLAQKRITDQMHASAFIKTERLADWHKERLAKAQLLRQRESLARLWLQHQRKVPGEGMALLDRFLVDYAEAPSVQRIELFDATLAQLWDSRGQAAAPHPILNAGLVQVLAQRRAAAVGPWRDAQGRVRLAYVGLIAPPGQPLALVALHVDPPPHFHAALQQWPLPYTRGSARLLTLRDGAVQYWSDLPAEAHPVPGFDPERAFAQRLLRGEIEVGQVVRGHDDHGRPALALLQPVAGTDWLVQVEIDRAAVPASARGTLIGVMLFGLLALLLALGGARLLLQRNQLAVARRAMAALQRAQADLSRSEAHYRLLAENATDVVWLYDLEPQRLSYISPSVQRLLGYTSEEREQLTIEQLFEPALATQARQLIASHVQRFVSGDTTEALVIELQHRHRNGAVVPVEISARLLLDAQGQPAQILGVTRDIRARVLAERQLRLLSQATEQSPVAVIVTDAEGQIEYVNPALERISGYRAAEVLGRNPRLLGSQRTPRNTFVQMWDALRSDQTWQGEFINTRKDGSHYHTAVSVAPLRDAAQRVLQYVSVQMDLSAQRAAEQQVELLAWFDPLTGLPNRKRLLAELPQILRQRPGNGEQAGLLIVNVDRFKAINDARGRNLGDAVLLALADRLRLQLDPDELLAHLSGDEFALLLPHLGHEAPAAASSLLRRAARWHQMLEQPLEAGGERLRITLSVGATLLGGMAAEHPSEALHHADTALHQAQEAGGNQTVFFDPHMGQWAAERFALEQDLRHGIEQGELRLYLQPQVDAQGRTVSAEALVRWQHPQRGLLSPALFIPLAEESGLIEPLGRWMLEQVCGWLGRLQAQGRRLPLSVNISPRQFQQSDFGERLQELLQRSQAQAGDLMLEFTESVVLHDVERVIERMAALARLGLRFSIDDFGTGYSSLSYLKNLPIHELKIDRSFVQDAPHSPSDAALVAAMLAVASLMKLQVVAEGVETEEQSLLFRHHPGALMQGYLFGRPEPAEELIRRWLAQTVAPDAPDAPDAA</sequence>
<evidence type="ECO:0000313" key="7">
    <source>
        <dbReference type="EMBL" id="BAO84423.1"/>
    </source>
</evidence>
<dbReference type="PROSITE" id="PS50113">
    <property type="entry name" value="PAC"/>
    <property type="match status" value="2"/>
</dbReference>
<feature type="domain" description="GGDEF" evidence="6">
    <location>
        <begin position="645"/>
        <end position="784"/>
    </location>
</feature>
<dbReference type="InterPro" id="IPR052155">
    <property type="entry name" value="Biofilm_reg_signaling"/>
</dbReference>
<feature type="domain" description="PAS" evidence="3">
    <location>
        <begin position="488"/>
        <end position="534"/>
    </location>
</feature>
<dbReference type="InterPro" id="IPR043128">
    <property type="entry name" value="Rev_trsase/Diguanyl_cyclase"/>
</dbReference>
<feature type="domain" description="PAS" evidence="3">
    <location>
        <begin position="359"/>
        <end position="401"/>
    </location>
</feature>
<dbReference type="NCBIfam" id="TIGR00254">
    <property type="entry name" value="GGDEF"/>
    <property type="match status" value="1"/>
</dbReference>
<feature type="domain" description="PAC" evidence="4">
    <location>
        <begin position="559"/>
        <end position="613"/>
    </location>
</feature>
<dbReference type="EMBL" id="AP014569">
    <property type="protein sequence ID" value="BAO84423.1"/>
    <property type="molecule type" value="Genomic_DNA"/>
</dbReference>
<dbReference type="STRING" id="1458426.SMCB_2195"/>
<reference evidence="7 8" key="1">
    <citation type="journal article" date="2014" name="Nat. Commun.">
        <title>Physiological and genomic features of highly alkaliphilic hydrogen-utilizing Betaproteobacteria from a continental serpentinizing site.</title>
        <authorList>
            <person name="Suzuki S."/>
            <person name="Kuenen J.G."/>
            <person name="Schipper K."/>
            <person name="van der Velde S."/>
            <person name="Ishii S."/>
            <person name="Wu A."/>
            <person name="Sorokin D.Y."/>
            <person name="Tenney A."/>
            <person name="Meng X.Y."/>
            <person name="Morrill P.L."/>
            <person name="Kamagata Y."/>
            <person name="Muyzer G."/>
            <person name="Nealson K.H."/>
        </authorList>
    </citation>
    <scope>NUCLEOTIDE SEQUENCE [LARGE SCALE GENOMIC DNA]</scope>
    <source>
        <strain evidence="7 8">B1</strain>
    </source>
</reference>
<evidence type="ECO:0000256" key="1">
    <source>
        <dbReference type="SAM" id="MobiDB-lite"/>
    </source>
</evidence>
<dbReference type="InterPro" id="IPR035919">
    <property type="entry name" value="EAL_sf"/>
</dbReference>
<dbReference type="SMART" id="SM00086">
    <property type="entry name" value="PAC"/>
    <property type="match status" value="2"/>
</dbReference>
<evidence type="ECO:0000259" key="4">
    <source>
        <dbReference type="PROSITE" id="PS50113"/>
    </source>
</evidence>